<dbReference type="EMBL" id="QNRE01000004">
    <property type="protein sequence ID" value="RBO91422.1"/>
    <property type="molecule type" value="Genomic_DNA"/>
</dbReference>
<keyword evidence="3" id="KW-1185">Reference proteome</keyword>
<protein>
    <recommendedName>
        <fullName evidence="1">RAMA domain-containing protein</fullName>
    </recommendedName>
</protein>
<proteinExistence type="predicted"/>
<dbReference type="AlphaFoldDB" id="A0A366DMX1"/>
<evidence type="ECO:0000259" key="1">
    <source>
        <dbReference type="Pfam" id="PF18755"/>
    </source>
</evidence>
<dbReference type="InterPro" id="IPR040843">
    <property type="entry name" value="RAMA"/>
</dbReference>
<dbReference type="RefSeq" id="WP_147265823.1">
    <property type="nucleotide sequence ID" value="NZ_QNRE01000004.1"/>
</dbReference>
<gene>
    <name evidence="2" type="ORF">DFR74_104124</name>
</gene>
<accession>A0A366DMX1</accession>
<dbReference type="Proteomes" id="UP000252586">
    <property type="component" value="Unassembled WGS sequence"/>
</dbReference>
<name>A0A366DMX1_9NOCA</name>
<evidence type="ECO:0000313" key="3">
    <source>
        <dbReference type="Proteomes" id="UP000252586"/>
    </source>
</evidence>
<reference evidence="2 3" key="1">
    <citation type="submission" date="2018-06" db="EMBL/GenBank/DDBJ databases">
        <title>Genomic Encyclopedia of Type Strains, Phase IV (KMG-IV): sequencing the most valuable type-strain genomes for metagenomic binning, comparative biology and taxonomic classification.</title>
        <authorList>
            <person name="Goeker M."/>
        </authorList>
    </citation>
    <scope>NUCLEOTIDE SEQUENCE [LARGE SCALE GENOMIC DNA]</scope>
    <source>
        <strain evidence="2 3">DSM 44599</strain>
    </source>
</reference>
<feature type="domain" description="RAMA" evidence="1">
    <location>
        <begin position="39"/>
        <end position="136"/>
    </location>
</feature>
<dbReference type="STRING" id="1210090.GCA_001613185_00815"/>
<dbReference type="Pfam" id="PF18755">
    <property type="entry name" value="RAMA"/>
    <property type="match status" value="1"/>
</dbReference>
<evidence type="ECO:0000313" key="2">
    <source>
        <dbReference type="EMBL" id="RBO91422.1"/>
    </source>
</evidence>
<dbReference type="OrthoDB" id="9798761at2"/>
<sequence length="139" mass="15823">MRFHQIEVDDDVYEALVRLRSGFELPNDVLRRVLLEQAEPVPPAPTVPRRVGRLMPLLRAGLVQGGDELRHERVRKGQIFTGEVTVTGYIKTERGRYSTPSPALKDLVGTEIDGWQNWLHVRSGKSLRELRDAARENAE</sequence>
<organism evidence="2 3">
    <name type="scientific">Nocardia puris</name>
    <dbReference type="NCBI Taxonomy" id="208602"/>
    <lineage>
        <taxon>Bacteria</taxon>
        <taxon>Bacillati</taxon>
        <taxon>Actinomycetota</taxon>
        <taxon>Actinomycetes</taxon>
        <taxon>Mycobacteriales</taxon>
        <taxon>Nocardiaceae</taxon>
        <taxon>Nocardia</taxon>
    </lineage>
</organism>
<comment type="caution">
    <text evidence="2">The sequence shown here is derived from an EMBL/GenBank/DDBJ whole genome shotgun (WGS) entry which is preliminary data.</text>
</comment>